<evidence type="ECO:0000313" key="19">
    <source>
        <dbReference type="EMBL" id="MFC4335645.1"/>
    </source>
</evidence>
<accession>A0ABV8TYY7</accession>
<dbReference type="InterPro" id="IPR050597">
    <property type="entry name" value="Cytochrome_c_Oxidase_Subunit"/>
</dbReference>
<evidence type="ECO:0000256" key="8">
    <source>
        <dbReference type="ARBA" id="ARBA00022692"/>
    </source>
</evidence>
<comment type="caution">
    <text evidence="19">The sequence shown here is derived from an EMBL/GenBank/DDBJ whole genome shotgun (WGS) entry which is preliminary data.</text>
</comment>
<dbReference type="RefSeq" id="WP_380620717.1">
    <property type="nucleotide sequence ID" value="NZ_JBHSDK010000015.1"/>
</dbReference>
<keyword evidence="6 17" id="KW-0349">Heme</keyword>
<evidence type="ECO:0000256" key="12">
    <source>
        <dbReference type="ARBA" id="ARBA00022982"/>
    </source>
</evidence>
<keyword evidence="10" id="KW-0677">Repeat</keyword>
<dbReference type="InterPro" id="IPR009152">
    <property type="entry name" value="bc1_cytC-su"/>
</dbReference>
<keyword evidence="5 17" id="KW-1003">Cell membrane</keyword>
<sequence length="274" mass="28527">MAATAKRRPGWRRRAGAISRFVGALVIVGAIYSVGAPSLYAQESTDESSASEEALPADVETGKELYDSSCISCHGANAEGIEGRGPSLIGIGEGSVEFQVNTGRMPMANQSAQAPAKDPMFNEEEAAQIAAYIDYIGGGSKTAEDLDSMVENADIAAGNELYRVNCSSCHGYAGGGGALSSGAHAPDLSTVSGEEIYQAMLTGPQNMPVFADNELTPEQKAEIIAYVQYIVQDDKDPGGAFNLGRFGPSTEGLAVFLVGITSLMIATLWIAGKS</sequence>
<dbReference type="EMBL" id="JBHSDK010000015">
    <property type="protein sequence ID" value="MFC4335645.1"/>
    <property type="molecule type" value="Genomic_DNA"/>
</dbReference>
<feature type="domain" description="Cytochrome c" evidence="18">
    <location>
        <begin position="57"/>
        <end position="137"/>
    </location>
</feature>
<dbReference type="Pfam" id="PF13442">
    <property type="entry name" value="Cytochrome_CBB3"/>
    <property type="match status" value="1"/>
</dbReference>
<evidence type="ECO:0000256" key="4">
    <source>
        <dbReference type="ARBA" id="ARBA00022448"/>
    </source>
</evidence>
<dbReference type="PIRSF" id="PIRSF000007">
    <property type="entry name" value="Ubiq_cycred_cyc"/>
    <property type="match status" value="1"/>
</dbReference>
<evidence type="ECO:0000256" key="13">
    <source>
        <dbReference type="ARBA" id="ARBA00022989"/>
    </source>
</evidence>
<evidence type="ECO:0000256" key="9">
    <source>
        <dbReference type="ARBA" id="ARBA00022723"/>
    </source>
</evidence>
<keyword evidence="7 17" id="KW-0679">Respiratory chain</keyword>
<dbReference type="PANTHER" id="PTHR33751:SF13">
    <property type="entry name" value="CYTOCHROME BC1 COMPLEX CYTOCHROME C SUBUNIT"/>
    <property type="match status" value="1"/>
</dbReference>
<dbReference type="InterPro" id="IPR036909">
    <property type="entry name" value="Cyt_c-like_dom_sf"/>
</dbReference>
<dbReference type="InterPro" id="IPR009056">
    <property type="entry name" value="Cyt_c-like_dom"/>
</dbReference>
<evidence type="ECO:0000256" key="1">
    <source>
        <dbReference type="ARBA" id="ARBA00004651"/>
    </source>
</evidence>
<dbReference type="PANTHER" id="PTHR33751">
    <property type="entry name" value="CBB3-TYPE CYTOCHROME C OXIDASE SUBUNIT FIXP"/>
    <property type="match status" value="1"/>
</dbReference>
<keyword evidence="9 17" id="KW-0479">Metal-binding</keyword>
<keyword evidence="20" id="KW-1185">Reference proteome</keyword>
<comment type="subcellular location">
    <subcellularLocation>
        <location evidence="1 17">Cell membrane</location>
        <topology evidence="1 17">Multi-pass membrane protein</topology>
    </subcellularLocation>
</comment>
<evidence type="ECO:0000256" key="14">
    <source>
        <dbReference type="ARBA" id="ARBA00023004"/>
    </source>
</evidence>
<proteinExistence type="predicted"/>
<keyword evidence="15 17" id="KW-0472">Membrane</keyword>
<evidence type="ECO:0000313" key="20">
    <source>
        <dbReference type="Proteomes" id="UP001595823"/>
    </source>
</evidence>
<dbReference type="Proteomes" id="UP001595823">
    <property type="component" value="Unassembled WGS sequence"/>
</dbReference>
<evidence type="ECO:0000259" key="18">
    <source>
        <dbReference type="PROSITE" id="PS51007"/>
    </source>
</evidence>
<dbReference type="SUPFAM" id="SSF46626">
    <property type="entry name" value="Cytochrome c"/>
    <property type="match status" value="2"/>
</dbReference>
<feature type="transmembrane region" description="Helical" evidence="17">
    <location>
        <begin position="21"/>
        <end position="40"/>
    </location>
</feature>
<keyword evidence="8 17" id="KW-0812">Transmembrane</keyword>
<evidence type="ECO:0000256" key="11">
    <source>
        <dbReference type="ARBA" id="ARBA00022967"/>
    </source>
</evidence>
<dbReference type="Gene3D" id="1.10.760.10">
    <property type="entry name" value="Cytochrome c-like domain"/>
    <property type="match status" value="2"/>
</dbReference>
<evidence type="ECO:0000256" key="7">
    <source>
        <dbReference type="ARBA" id="ARBA00022660"/>
    </source>
</evidence>
<name>A0ABV8TYY7_9ACTN</name>
<keyword evidence="12 17" id="KW-0249">Electron transport</keyword>
<organism evidence="19 20">
    <name type="scientific">Salininema proteolyticum</name>
    <dbReference type="NCBI Taxonomy" id="1607685"/>
    <lineage>
        <taxon>Bacteria</taxon>
        <taxon>Bacillati</taxon>
        <taxon>Actinomycetota</taxon>
        <taxon>Actinomycetes</taxon>
        <taxon>Glycomycetales</taxon>
        <taxon>Glycomycetaceae</taxon>
        <taxon>Salininema</taxon>
    </lineage>
</organism>
<dbReference type="PROSITE" id="PS51007">
    <property type="entry name" value="CYTC"/>
    <property type="match status" value="2"/>
</dbReference>
<reference evidence="20" key="1">
    <citation type="journal article" date="2019" name="Int. J. Syst. Evol. Microbiol.">
        <title>The Global Catalogue of Microorganisms (GCM) 10K type strain sequencing project: providing services to taxonomists for standard genome sequencing and annotation.</title>
        <authorList>
            <consortium name="The Broad Institute Genomics Platform"/>
            <consortium name="The Broad Institute Genome Sequencing Center for Infectious Disease"/>
            <person name="Wu L."/>
            <person name="Ma J."/>
        </authorList>
    </citation>
    <scope>NUCLEOTIDE SEQUENCE [LARGE SCALE GENOMIC DNA]</scope>
    <source>
        <strain evidence="20">IBRC-M 10908</strain>
    </source>
</reference>
<keyword evidence="13 17" id="KW-1133">Transmembrane helix</keyword>
<evidence type="ECO:0000256" key="15">
    <source>
        <dbReference type="ARBA" id="ARBA00023136"/>
    </source>
</evidence>
<evidence type="ECO:0000256" key="6">
    <source>
        <dbReference type="ARBA" id="ARBA00022617"/>
    </source>
</evidence>
<keyword evidence="4 17" id="KW-0813">Transport</keyword>
<evidence type="ECO:0000256" key="5">
    <source>
        <dbReference type="ARBA" id="ARBA00022475"/>
    </source>
</evidence>
<comment type="subunit">
    <text evidence="17">The cytochrome bc1 complex is composed of a cytochrome b (QcrB), the Rieske iron-sulfur protein (QcrA) and a diheme cytochrome c (QcrC) subunit.</text>
</comment>
<dbReference type="Pfam" id="PF00034">
    <property type="entry name" value="Cytochrom_C"/>
    <property type="match status" value="1"/>
</dbReference>
<comment type="catalytic activity">
    <reaction evidence="16 17">
        <text>a quinol + 2 Fe(III)-[cytochrome c](out) = a quinone + 2 Fe(II)-[cytochrome c](out) + 2 H(+)(out)</text>
        <dbReference type="Rhea" id="RHEA:11484"/>
        <dbReference type="Rhea" id="RHEA-COMP:10350"/>
        <dbReference type="Rhea" id="RHEA-COMP:14399"/>
        <dbReference type="ChEBI" id="CHEBI:15378"/>
        <dbReference type="ChEBI" id="CHEBI:24646"/>
        <dbReference type="ChEBI" id="CHEBI:29033"/>
        <dbReference type="ChEBI" id="CHEBI:29034"/>
        <dbReference type="ChEBI" id="CHEBI:132124"/>
        <dbReference type="EC" id="7.1.1.8"/>
    </reaction>
</comment>
<evidence type="ECO:0000256" key="3">
    <source>
        <dbReference type="ARBA" id="ARBA00017819"/>
    </source>
</evidence>
<gene>
    <name evidence="19" type="ORF">ACFPET_10580</name>
</gene>
<feature type="domain" description="Cytochrome c" evidence="18">
    <location>
        <begin position="153"/>
        <end position="231"/>
    </location>
</feature>
<evidence type="ECO:0000256" key="17">
    <source>
        <dbReference type="PIRNR" id="PIRNR000007"/>
    </source>
</evidence>
<evidence type="ECO:0000256" key="2">
    <source>
        <dbReference type="ARBA" id="ARBA00012951"/>
    </source>
</evidence>
<evidence type="ECO:0000256" key="16">
    <source>
        <dbReference type="ARBA" id="ARBA00029351"/>
    </source>
</evidence>
<dbReference type="EC" id="7.1.1.8" evidence="2 17"/>
<feature type="transmembrane region" description="Helical" evidence="17">
    <location>
        <begin position="252"/>
        <end position="271"/>
    </location>
</feature>
<keyword evidence="11 17" id="KW-1278">Translocase</keyword>
<keyword evidence="14 17" id="KW-0408">Iron</keyword>
<protein>
    <recommendedName>
        <fullName evidence="3 17">Cytochrome bc1 complex cytochrome c subunit</fullName>
        <ecNumber evidence="2 17">7.1.1.8</ecNumber>
    </recommendedName>
</protein>
<evidence type="ECO:0000256" key="10">
    <source>
        <dbReference type="ARBA" id="ARBA00022737"/>
    </source>
</evidence>